<evidence type="ECO:0008006" key="3">
    <source>
        <dbReference type="Google" id="ProtNLM"/>
    </source>
</evidence>
<protein>
    <recommendedName>
        <fullName evidence="3">Cardiolipin synthase N-terminal domain-containing protein</fullName>
    </recommendedName>
</protein>
<name>A0AAT9GJ17_9BACT</name>
<accession>A0AAT9GJ17</accession>
<reference evidence="2" key="1">
    <citation type="submission" date="2024-02" db="EMBL/GenBank/DDBJ databases">
        <title>Sediminibacterium planktonica sp. nov. and Sediminibacterium longus sp. nov., isolated from surface lake and river water.</title>
        <authorList>
            <person name="Watanabe K."/>
            <person name="Takemine S."/>
            <person name="Ishii Y."/>
            <person name="Ogata Y."/>
            <person name="Shindo C."/>
            <person name="Suda W."/>
        </authorList>
    </citation>
    <scope>NUCLEOTIDE SEQUENCE</scope>
    <source>
        <strain evidence="2">KACHI17</strain>
    </source>
</reference>
<dbReference type="AlphaFoldDB" id="A0AAT9GJ17"/>
<dbReference type="EMBL" id="AP029612">
    <property type="protein sequence ID" value="BFG70661.1"/>
    <property type="molecule type" value="Genomic_DNA"/>
</dbReference>
<dbReference type="Pfam" id="PF20664">
    <property type="entry name" value="DUF6814"/>
    <property type="match status" value="1"/>
</dbReference>
<gene>
    <name evidence="2" type="ORF">KACHI17_15420</name>
</gene>
<keyword evidence="1" id="KW-0812">Transmembrane</keyword>
<keyword evidence="1" id="KW-1133">Transmembrane helix</keyword>
<proteinExistence type="predicted"/>
<dbReference type="InterPro" id="IPR049211">
    <property type="entry name" value="DUF6814"/>
</dbReference>
<keyword evidence="1" id="KW-0472">Membrane</keyword>
<organism evidence="2">
    <name type="scientific">Sediminibacterium sp. KACHI17</name>
    <dbReference type="NCBI Taxonomy" id="1751071"/>
    <lineage>
        <taxon>Bacteria</taxon>
        <taxon>Pseudomonadati</taxon>
        <taxon>Bacteroidota</taxon>
        <taxon>Chitinophagia</taxon>
        <taxon>Chitinophagales</taxon>
        <taxon>Chitinophagaceae</taxon>
        <taxon>Sediminibacterium</taxon>
    </lineage>
</organism>
<feature type="transmembrane region" description="Helical" evidence="1">
    <location>
        <begin position="7"/>
        <end position="28"/>
    </location>
</feature>
<sequence>MKQLKRIMGFIWMILGPLAVIFLIRTASSEIATKPSADTWIQWGVFVLVFLPIAFGLSLFGYYAVKGEYDKEN</sequence>
<dbReference type="RefSeq" id="WP_353548302.1">
    <property type="nucleotide sequence ID" value="NZ_AP029612.1"/>
</dbReference>
<feature type="transmembrane region" description="Helical" evidence="1">
    <location>
        <begin position="40"/>
        <end position="65"/>
    </location>
</feature>
<evidence type="ECO:0000256" key="1">
    <source>
        <dbReference type="SAM" id="Phobius"/>
    </source>
</evidence>
<evidence type="ECO:0000313" key="2">
    <source>
        <dbReference type="EMBL" id="BFG70661.1"/>
    </source>
</evidence>